<evidence type="ECO:0000256" key="2">
    <source>
        <dbReference type="SAM" id="Phobius"/>
    </source>
</evidence>
<evidence type="ECO:0008006" key="5">
    <source>
        <dbReference type="Google" id="ProtNLM"/>
    </source>
</evidence>
<name>A0ABY1QII6_9BURK</name>
<evidence type="ECO:0000313" key="4">
    <source>
        <dbReference type="Proteomes" id="UP001158049"/>
    </source>
</evidence>
<feature type="region of interest" description="Disordered" evidence="1">
    <location>
        <begin position="60"/>
        <end position="86"/>
    </location>
</feature>
<dbReference type="InterPro" id="IPR021682">
    <property type="entry name" value="DUF2933"/>
</dbReference>
<reference evidence="3 4" key="1">
    <citation type="submission" date="2017-05" db="EMBL/GenBank/DDBJ databases">
        <authorList>
            <person name="Varghese N."/>
            <person name="Submissions S."/>
        </authorList>
    </citation>
    <scope>NUCLEOTIDE SEQUENCE [LARGE SCALE GENOMIC DNA]</scope>
    <source>
        <strain evidence="3 4">DSM 26001</strain>
    </source>
</reference>
<feature type="compositionally biased region" description="Polar residues" evidence="1">
    <location>
        <begin position="60"/>
        <end position="73"/>
    </location>
</feature>
<keyword evidence="2" id="KW-0812">Transmembrane</keyword>
<proteinExistence type="predicted"/>
<evidence type="ECO:0000313" key="3">
    <source>
        <dbReference type="EMBL" id="SMP72361.1"/>
    </source>
</evidence>
<organism evidence="3 4">
    <name type="scientific">Noviherbaspirillum suwonense</name>
    <dbReference type="NCBI Taxonomy" id="1224511"/>
    <lineage>
        <taxon>Bacteria</taxon>
        <taxon>Pseudomonadati</taxon>
        <taxon>Pseudomonadota</taxon>
        <taxon>Betaproteobacteria</taxon>
        <taxon>Burkholderiales</taxon>
        <taxon>Oxalobacteraceae</taxon>
        <taxon>Noviherbaspirillum</taxon>
    </lineage>
</organism>
<comment type="caution">
    <text evidence="3">The sequence shown here is derived from an EMBL/GenBank/DDBJ whole genome shotgun (WGS) entry which is preliminary data.</text>
</comment>
<feature type="transmembrane region" description="Helical" evidence="2">
    <location>
        <begin position="31"/>
        <end position="52"/>
    </location>
</feature>
<keyword evidence="2" id="KW-0472">Membrane</keyword>
<protein>
    <recommendedName>
        <fullName evidence="5">DUF2933 domain-containing protein</fullName>
    </recommendedName>
</protein>
<evidence type="ECO:0000256" key="1">
    <source>
        <dbReference type="SAM" id="MobiDB-lite"/>
    </source>
</evidence>
<keyword evidence="4" id="KW-1185">Reference proteome</keyword>
<dbReference type="EMBL" id="FXUL01000018">
    <property type="protein sequence ID" value="SMP72361.1"/>
    <property type="molecule type" value="Genomic_DNA"/>
</dbReference>
<sequence length="86" mass="9456">MCNAKTMLKMGLVMLAVVGITYVALPDFRDWILAASPTLLFLLCPLSMLFCMKMMHSQNGQSCATSDSEQKPQAPSPNIDMTDKRG</sequence>
<feature type="transmembrane region" description="Helical" evidence="2">
    <location>
        <begin position="7"/>
        <end position="25"/>
    </location>
</feature>
<dbReference type="RefSeq" id="WP_283444057.1">
    <property type="nucleotide sequence ID" value="NZ_FXUL01000018.1"/>
</dbReference>
<dbReference type="Proteomes" id="UP001158049">
    <property type="component" value="Unassembled WGS sequence"/>
</dbReference>
<gene>
    <name evidence="3" type="ORF">SAMN06295970_1184</name>
</gene>
<dbReference type="Pfam" id="PF11666">
    <property type="entry name" value="DUF2933"/>
    <property type="match status" value="1"/>
</dbReference>
<keyword evidence="2" id="KW-1133">Transmembrane helix</keyword>
<accession>A0ABY1QII6</accession>